<evidence type="ECO:0000313" key="2">
    <source>
        <dbReference type="EMBL" id="MEX3745551.1"/>
    </source>
</evidence>
<evidence type="ECO:0000313" key="3">
    <source>
        <dbReference type="Proteomes" id="UP001558534"/>
    </source>
</evidence>
<keyword evidence="1" id="KW-0472">Membrane</keyword>
<protein>
    <submittedName>
        <fullName evidence="2">DUF4083 domain-containing protein</fullName>
    </submittedName>
</protein>
<evidence type="ECO:0000256" key="1">
    <source>
        <dbReference type="SAM" id="Phobius"/>
    </source>
</evidence>
<organism evidence="2 3">
    <name type="scientific">Lysinibacillus xylanilyticus</name>
    <dbReference type="NCBI Taxonomy" id="582475"/>
    <lineage>
        <taxon>Bacteria</taxon>
        <taxon>Bacillati</taxon>
        <taxon>Bacillota</taxon>
        <taxon>Bacilli</taxon>
        <taxon>Bacillales</taxon>
        <taxon>Bacillaceae</taxon>
        <taxon>Lysinibacillus</taxon>
    </lineage>
</organism>
<sequence length="63" mass="7305">MGGKLNIDLIYTLFILTLILVGVLSFTLFLRKLLINASLRNYHSKEVQTKLDRIIDLLEKERS</sequence>
<keyword evidence="1" id="KW-1133">Transmembrane helix</keyword>
<comment type="caution">
    <text evidence="2">The sequence shown here is derived from an EMBL/GenBank/DDBJ whole genome shotgun (WGS) entry which is preliminary data.</text>
</comment>
<accession>A0ABV3VXH8</accession>
<dbReference type="Proteomes" id="UP001558534">
    <property type="component" value="Unassembled WGS sequence"/>
</dbReference>
<reference evidence="2 3" key="1">
    <citation type="submission" date="2024-07" db="EMBL/GenBank/DDBJ databases">
        <title>Characterization of a bacterium isolated from hydrolysated instant sea cucumber by whole-genome sequencing and metabolomics.</title>
        <authorList>
            <person name="Luo X."/>
            <person name="Zhang Z."/>
            <person name="Zheng Z."/>
            <person name="Zhang W."/>
            <person name="Ming T."/>
            <person name="Jiao L."/>
            <person name="Su X."/>
            <person name="Kong F."/>
            <person name="Xu J."/>
        </authorList>
    </citation>
    <scope>NUCLEOTIDE SEQUENCE [LARGE SCALE GENOMIC DNA]</scope>
    <source>
        <strain evidence="2 3">XL-2024</strain>
    </source>
</reference>
<dbReference type="EMBL" id="JBFRHK010000005">
    <property type="protein sequence ID" value="MEX3745551.1"/>
    <property type="molecule type" value="Genomic_DNA"/>
</dbReference>
<feature type="transmembrane region" description="Helical" evidence="1">
    <location>
        <begin position="12"/>
        <end position="30"/>
    </location>
</feature>
<name>A0ABV3VXH8_9BACI</name>
<dbReference type="RefSeq" id="WP_368636575.1">
    <property type="nucleotide sequence ID" value="NZ_JBFRHK010000005.1"/>
</dbReference>
<keyword evidence="1" id="KW-0812">Transmembrane</keyword>
<proteinExistence type="predicted"/>
<dbReference type="InterPro" id="IPR025143">
    <property type="entry name" value="DUF4083"/>
</dbReference>
<gene>
    <name evidence="2" type="ORF">AB1300_10430</name>
</gene>
<dbReference type="Pfam" id="PF13314">
    <property type="entry name" value="DUF4083"/>
    <property type="match status" value="1"/>
</dbReference>
<keyword evidence="3" id="KW-1185">Reference proteome</keyword>